<feature type="region of interest" description="Disordered" evidence="1">
    <location>
        <begin position="1017"/>
        <end position="1111"/>
    </location>
</feature>
<dbReference type="HOGENOM" id="CLU_012263_0_0_1"/>
<gene>
    <name evidence="3" type="ORF">PLEOSDRAFT_37524</name>
</gene>
<evidence type="ECO:0000313" key="4">
    <source>
        <dbReference type="Proteomes" id="UP000027073"/>
    </source>
</evidence>
<dbReference type="VEuPathDB" id="FungiDB:PLEOSDRAFT_37524"/>
<evidence type="ECO:0000256" key="1">
    <source>
        <dbReference type="SAM" id="MobiDB-lite"/>
    </source>
</evidence>
<evidence type="ECO:0000259" key="2">
    <source>
        <dbReference type="Pfam" id="PF08457"/>
    </source>
</evidence>
<feature type="region of interest" description="Disordered" evidence="1">
    <location>
        <begin position="1"/>
        <end position="25"/>
    </location>
</feature>
<dbReference type="Pfam" id="PF08457">
    <property type="entry name" value="Sfi1"/>
    <property type="match status" value="1"/>
</dbReference>
<accession>A0A067P1X0</accession>
<feature type="compositionally biased region" description="Low complexity" evidence="1">
    <location>
        <begin position="224"/>
        <end position="238"/>
    </location>
</feature>
<feature type="domain" description="Sfi1 spindle body" evidence="2">
    <location>
        <begin position="471"/>
        <end position="784"/>
    </location>
</feature>
<dbReference type="AlphaFoldDB" id="A0A067P1X0"/>
<feature type="compositionally biased region" description="Polar residues" evidence="1">
    <location>
        <begin position="9"/>
        <end position="21"/>
    </location>
</feature>
<reference evidence="4" key="1">
    <citation type="journal article" date="2014" name="Proc. Natl. Acad. Sci. U.S.A.">
        <title>Extensive sampling of basidiomycete genomes demonstrates inadequacy of the white-rot/brown-rot paradigm for wood decay fungi.</title>
        <authorList>
            <person name="Riley R."/>
            <person name="Salamov A.A."/>
            <person name="Brown D.W."/>
            <person name="Nagy L.G."/>
            <person name="Floudas D."/>
            <person name="Held B.W."/>
            <person name="Levasseur A."/>
            <person name="Lombard V."/>
            <person name="Morin E."/>
            <person name="Otillar R."/>
            <person name="Lindquist E.A."/>
            <person name="Sun H."/>
            <person name="LaButti K.M."/>
            <person name="Schmutz J."/>
            <person name="Jabbour D."/>
            <person name="Luo H."/>
            <person name="Baker S.E."/>
            <person name="Pisabarro A.G."/>
            <person name="Walton J.D."/>
            <person name="Blanchette R.A."/>
            <person name="Henrissat B."/>
            <person name="Martin F."/>
            <person name="Cullen D."/>
            <person name="Hibbett D.S."/>
            <person name="Grigoriev I.V."/>
        </authorList>
    </citation>
    <scope>NUCLEOTIDE SEQUENCE [LARGE SCALE GENOMIC DNA]</scope>
    <source>
        <strain evidence="4">PC15</strain>
    </source>
</reference>
<sequence length="1111" mass="130328">MLDFKPTRASPTKPSTSTKKGLTTASSTISRASTLTVPELANLLPQDVELLDAVVERAGANATTFLTVFKAYNDILQERGLDPNEVVYYGKLLKLGTLKGQNWQDKWAEVKRQNGFESKVRTLPVKRSTTTLRRDDESFTLFSTDDGVIPSHDASDIGETRYLDTPRVFRQSSSPVLTSESTEDHIIKTQNHPLLRPPLQINNPTAVKRAAPGRASRRYEEPSASRPSTPPSYRTPTSGKQASYSTRAPPQPTHKVIEKVLPIKQAVNDPHDRVAAARLTIAQARQRRGSVINEEDAWKKIEMRRDEEEADSFYQERLMERCWDVWRQGFDWIITTNEQISEARDNIILQTQFQRWRSRTSSKLELYARIATISDNRLIRRMLDVWRAKLKVKRQNKWRQDMRKKMKIIRERRETNLQKEVWMQWRQLYRSRLAHEYYSKRLLLRFHKRWKDSLVNLDHLDTIADNALKSTDSRLLSGFWYRWRRALEIRSAEKAVEESVNVRIMADALTKWKSRMHTTQNADHFYDTVVMKRAIDSWKAARDRIHALDTRADKHLGRQDDILLRAVMRVWKARERGKLLERVKSLRAVKVAWATWQNFIAVQREHEAKADAFSQRVNSYDAKSALLQWKRAYADHLSTHRFAVQYHSKLVMQNAFRIWRAQLREKLKLHRQARMVEKHLITRRAWNRWQERLAELRREKQLKGLETKRLARYYNLWAQRAHRSREYRIAEETMVTAINLRVMADALNRWTNRVINVKLQELDVSQRRDQMVLSNAFNKWKTVCMRHVEELNLMESYQFVKREETLRRVYNRWLAAARASRHRRLILQKKEDQLKLATLSIIWDKWRGRFKAERLRPIEQDVVLQTQRNLLFRAFGIWHARTKSLPAIRFHASHIKSKYWEKWRAAMPKAMLAKEAREKHRHSVLSFHLAKWLQVYRTKIALKAVARARYLRLPTSTPRQIASSSNPVTSATRRAFPQSRRQEIEDDSDAESGVDTTVLSKPYTARNGIAKLLSTEARTRNAASPRSPIFLAPARDPSPTRSVISSRPARSVRDLSPIRSRPPFSEARSSSPVRRPRPPTSVTSEQPPPKSRIWQELQEVRRRSRPPSSRG</sequence>
<dbReference type="STRING" id="1137138.A0A067P1X0"/>
<evidence type="ECO:0000313" key="3">
    <source>
        <dbReference type="EMBL" id="KDQ33245.1"/>
    </source>
</evidence>
<proteinExistence type="predicted"/>
<protein>
    <recommendedName>
        <fullName evidence="2">Sfi1 spindle body domain-containing protein</fullName>
    </recommendedName>
</protein>
<feature type="compositionally biased region" description="Polar residues" evidence="1">
    <location>
        <begin position="958"/>
        <end position="972"/>
    </location>
</feature>
<dbReference type="InterPro" id="IPR013665">
    <property type="entry name" value="Sfi1_dom"/>
</dbReference>
<dbReference type="InParanoid" id="A0A067P1X0"/>
<feature type="region of interest" description="Disordered" evidence="1">
    <location>
        <begin position="958"/>
        <end position="999"/>
    </location>
</feature>
<dbReference type="OrthoDB" id="1933281at2759"/>
<name>A0A067P1X0_PLEO1</name>
<feature type="compositionally biased region" description="Polar residues" evidence="1">
    <location>
        <begin position="239"/>
        <end position="248"/>
    </location>
</feature>
<feature type="region of interest" description="Disordered" evidence="1">
    <location>
        <begin position="190"/>
        <end position="252"/>
    </location>
</feature>
<dbReference type="EMBL" id="KL198004">
    <property type="protein sequence ID" value="KDQ33245.1"/>
    <property type="molecule type" value="Genomic_DNA"/>
</dbReference>
<dbReference type="Proteomes" id="UP000027073">
    <property type="component" value="Unassembled WGS sequence"/>
</dbReference>
<organism evidence="3 4">
    <name type="scientific">Pleurotus ostreatus (strain PC15)</name>
    <name type="common">Oyster mushroom</name>
    <dbReference type="NCBI Taxonomy" id="1137138"/>
    <lineage>
        <taxon>Eukaryota</taxon>
        <taxon>Fungi</taxon>
        <taxon>Dikarya</taxon>
        <taxon>Basidiomycota</taxon>
        <taxon>Agaricomycotina</taxon>
        <taxon>Agaricomycetes</taxon>
        <taxon>Agaricomycetidae</taxon>
        <taxon>Agaricales</taxon>
        <taxon>Pleurotineae</taxon>
        <taxon>Pleurotaceae</taxon>
        <taxon>Pleurotus</taxon>
    </lineage>
</organism>